<name>A0AAP2DGC6_9BACT</name>
<keyword evidence="1" id="KW-0472">Membrane</keyword>
<evidence type="ECO:0000256" key="1">
    <source>
        <dbReference type="SAM" id="Phobius"/>
    </source>
</evidence>
<dbReference type="AlphaFoldDB" id="A0AAP2DGC6"/>
<proteinExistence type="predicted"/>
<accession>A0AAP2DGC6</accession>
<dbReference type="RefSeq" id="WP_254160339.1">
    <property type="nucleotide sequence ID" value="NZ_JAHESF010000002.1"/>
</dbReference>
<keyword evidence="1" id="KW-1133">Transmembrane helix</keyword>
<dbReference type="Proteomes" id="UP001319200">
    <property type="component" value="Unassembled WGS sequence"/>
</dbReference>
<protein>
    <recommendedName>
        <fullName evidence="4">PH domain-containing protein</fullName>
    </recommendedName>
</protein>
<sequence length="161" mass="18403">MKPLDFKTSGYFPGTFIFTAVILCIVAVPVIFMNVIAGLIMLLVSVIIFTTHYRLAIDLEHKVFYDHLWVLGFRSGEKKKFERIEYLFIKTNNVSQTMNLKAASTTIRKEVYDGYIKFSENEKVHLVTKDNKKDLIARLHPISKALNLKVIDYSGGAPEEV</sequence>
<organism evidence="2 3">
    <name type="scientific">Chryseosolibacter histidini</name>
    <dbReference type="NCBI Taxonomy" id="2782349"/>
    <lineage>
        <taxon>Bacteria</taxon>
        <taxon>Pseudomonadati</taxon>
        <taxon>Bacteroidota</taxon>
        <taxon>Cytophagia</taxon>
        <taxon>Cytophagales</taxon>
        <taxon>Chryseotaleaceae</taxon>
        <taxon>Chryseosolibacter</taxon>
    </lineage>
</organism>
<keyword evidence="1" id="KW-0812">Transmembrane</keyword>
<evidence type="ECO:0000313" key="2">
    <source>
        <dbReference type="EMBL" id="MBT1695715.1"/>
    </source>
</evidence>
<evidence type="ECO:0000313" key="3">
    <source>
        <dbReference type="Proteomes" id="UP001319200"/>
    </source>
</evidence>
<feature type="transmembrane region" description="Helical" evidence="1">
    <location>
        <begin position="16"/>
        <end position="49"/>
    </location>
</feature>
<dbReference type="EMBL" id="JAHESF010000002">
    <property type="protein sequence ID" value="MBT1695715.1"/>
    <property type="molecule type" value="Genomic_DNA"/>
</dbReference>
<keyword evidence="3" id="KW-1185">Reference proteome</keyword>
<comment type="caution">
    <text evidence="2">The sequence shown here is derived from an EMBL/GenBank/DDBJ whole genome shotgun (WGS) entry which is preliminary data.</text>
</comment>
<gene>
    <name evidence="2" type="ORF">KK083_02425</name>
</gene>
<reference evidence="2 3" key="1">
    <citation type="submission" date="2021-05" db="EMBL/GenBank/DDBJ databases">
        <title>A Polyphasic approach of four new species of the genus Ohtaekwangia: Ohtaekwangia histidinii sp. nov., Ohtaekwangia cretensis sp. nov., Ohtaekwangia indiensis sp. nov., Ohtaekwangia reichenbachii sp. nov. from diverse environment.</title>
        <authorList>
            <person name="Octaviana S."/>
        </authorList>
    </citation>
    <scope>NUCLEOTIDE SEQUENCE [LARGE SCALE GENOMIC DNA]</scope>
    <source>
        <strain evidence="2 3">PWU4</strain>
    </source>
</reference>
<evidence type="ECO:0008006" key="4">
    <source>
        <dbReference type="Google" id="ProtNLM"/>
    </source>
</evidence>